<dbReference type="SUPFAM" id="SSF53448">
    <property type="entry name" value="Nucleotide-diphospho-sugar transferases"/>
    <property type="match status" value="1"/>
</dbReference>
<protein>
    <submittedName>
        <fullName evidence="2">Uncharacterized protein</fullName>
    </submittedName>
</protein>
<evidence type="ECO:0000313" key="3">
    <source>
        <dbReference type="Proteomes" id="UP001516023"/>
    </source>
</evidence>
<evidence type="ECO:0000256" key="1">
    <source>
        <dbReference type="SAM" id="Phobius"/>
    </source>
</evidence>
<feature type="transmembrane region" description="Helical" evidence="1">
    <location>
        <begin position="20"/>
        <end position="44"/>
    </location>
</feature>
<evidence type="ECO:0000313" key="2">
    <source>
        <dbReference type="EMBL" id="KAL3801421.1"/>
    </source>
</evidence>
<sequence>MSTASIITAGARRKSRQVKFLTVSSVVTVVLISLNLITSARIAVELENNMEKGRVIDLPTGADQHNAASLKANITNTNAPHERSNVIWMYWTQGLDHLISLGNQTGKYQLDSACVRGMMYLHRSSKSNLVVKLLDNTNVADYAPIFSSMVNNKSLPVIQNRLWSDLLRLELLSLHGGIWADTSVCPFVPFDKFISKYLGSGKESFYAPEVSGALSHIEGNALPKNVSTCHLCKNDAVEYRTASTWLMAVSNPHNPLIEEWLRILIHHLTTLPNPNEPYYISHCSLTQARMYNTTVDSIWRSSIQFKRNHTHRAGSGDICFDSGSLTLDELKMRCALVKKPNSHDVKSFIMGEYLKEIRGEAE</sequence>
<keyword evidence="3" id="KW-1185">Reference proteome</keyword>
<dbReference type="EMBL" id="JABMIG020000027">
    <property type="protein sequence ID" value="KAL3801421.1"/>
    <property type="molecule type" value="Genomic_DNA"/>
</dbReference>
<name>A0ABD3QND7_9STRA</name>
<comment type="caution">
    <text evidence="2">The sequence shown here is derived from an EMBL/GenBank/DDBJ whole genome shotgun (WGS) entry which is preliminary data.</text>
</comment>
<proteinExistence type="predicted"/>
<dbReference type="InterPro" id="IPR008441">
    <property type="entry name" value="AfumC-like_glycosyl_Trfase"/>
</dbReference>
<keyword evidence="1" id="KW-1133">Transmembrane helix</keyword>
<dbReference type="Proteomes" id="UP001516023">
    <property type="component" value="Unassembled WGS sequence"/>
</dbReference>
<dbReference type="Gene3D" id="3.90.550.20">
    <property type="match status" value="1"/>
</dbReference>
<organism evidence="2 3">
    <name type="scientific">Cyclotella cryptica</name>
    <dbReference type="NCBI Taxonomy" id="29204"/>
    <lineage>
        <taxon>Eukaryota</taxon>
        <taxon>Sar</taxon>
        <taxon>Stramenopiles</taxon>
        <taxon>Ochrophyta</taxon>
        <taxon>Bacillariophyta</taxon>
        <taxon>Coscinodiscophyceae</taxon>
        <taxon>Thalassiosirophycidae</taxon>
        <taxon>Stephanodiscales</taxon>
        <taxon>Stephanodiscaceae</taxon>
        <taxon>Cyclotella</taxon>
    </lineage>
</organism>
<reference evidence="2 3" key="1">
    <citation type="journal article" date="2020" name="G3 (Bethesda)">
        <title>Improved Reference Genome for Cyclotella cryptica CCMP332, a Model for Cell Wall Morphogenesis, Salinity Adaptation, and Lipid Production in Diatoms (Bacillariophyta).</title>
        <authorList>
            <person name="Roberts W.R."/>
            <person name="Downey K.M."/>
            <person name="Ruck E.C."/>
            <person name="Traller J.C."/>
            <person name="Alverson A.J."/>
        </authorList>
    </citation>
    <scope>NUCLEOTIDE SEQUENCE [LARGE SCALE GENOMIC DNA]</scope>
    <source>
        <strain evidence="2 3">CCMP332</strain>
    </source>
</reference>
<accession>A0ABD3QND7</accession>
<dbReference type="Pfam" id="PF05704">
    <property type="entry name" value="Caps_synth"/>
    <property type="match status" value="1"/>
</dbReference>
<dbReference type="AlphaFoldDB" id="A0ABD3QND7"/>
<dbReference type="InterPro" id="IPR029044">
    <property type="entry name" value="Nucleotide-diphossugar_trans"/>
</dbReference>
<keyword evidence="1" id="KW-0812">Transmembrane</keyword>
<keyword evidence="1" id="KW-0472">Membrane</keyword>
<gene>
    <name evidence="2" type="ORF">HJC23_007031</name>
</gene>